<proteinExistence type="predicted"/>
<name>A0ACB7F1N5_NIBAL</name>
<comment type="caution">
    <text evidence="1">The sequence shown here is derived from an EMBL/GenBank/DDBJ whole genome shotgun (WGS) entry which is preliminary data.</text>
</comment>
<organism evidence="1 2">
    <name type="scientific">Nibea albiflora</name>
    <name type="common">Yellow drum</name>
    <name type="synonym">Corvina albiflora</name>
    <dbReference type="NCBI Taxonomy" id="240163"/>
    <lineage>
        <taxon>Eukaryota</taxon>
        <taxon>Metazoa</taxon>
        <taxon>Chordata</taxon>
        <taxon>Craniata</taxon>
        <taxon>Vertebrata</taxon>
        <taxon>Euteleostomi</taxon>
        <taxon>Actinopterygii</taxon>
        <taxon>Neopterygii</taxon>
        <taxon>Teleostei</taxon>
        <taxon>Neoteleostei</taxon>
        <taxon>Acanthomorphata</taxon>
        <taxon>Eupercaria</taxon>
        <taxon>Sciaenidae</taxon>
        <taxon>Nibea</taxon>
    </lineage>
</organism>
<evidence type="ECO:0000313" key="2">
    <source>
        <dbReference type="Proteomes" id="UP000805704"/>
    </source>
</evidence>
<reference evidence="1" key="1">
    <citation type="submission" date="2020-04" db="EMBL/GenBank/DDBJ databases">
        <title>A chromosome-scale assembly and high-density genetic map of the yellow drum (Nibea albiflora) genome.</title>
        <authorList>
            <person name="Xu D."/>
            <person name="Zhang W."/>
            <person name="Chen R."/>
            <person name="Tan P."/>
            <person name="Wang L."/>
            <person name="Song H."/>
            <person name="Tian L."/>
            <person name="Zhu Q."/>
            <person name="Wang B."/>
        </authorList>
    </citation>
    <scope>NUCLEOTIDE SEQUENCE</scope>
    <source>
        <strain evidence="1">ZJHYS-2018</strain>
    </source>
</reference>
<protein>
    <submittedName>
        <fullName evidence="1">Synaptotagmin-like protein 2</fullName>
    </submittedName>
</protein>
<gene>
    <name evidence="1" type="primary">SYTL2.2</name>
    <name evidence="1" type="ORF">GBF38_019083</name>
</gene>
<sequence length="330" mass="36903">MIDLSFLSEEEQEAIRNLQRTVNDRDQLRYMTGEWFYEAKQLRHQDRIHGSDIIRASMKQTHKPLTILERSQILPERPSFVSSENEEVFVPPVLCGVLQEPRSNETYPNQNFYETLLDVAKPDVQSPTRQRKNPFNTEIIASDAENELDQTTPTEEPFPSSGSSIFFASSLKQEPKPSPVTQNAYVPINSSQGVDGPDDTETNSPASPRGILKHLFTSSPLDSPFSRPDPQSPVSLNSPTETWKQVRFSSMVGQSSGEWQDGKELGEHSLLDIDCIAPSEVENNSSTTVGTSRPLLRQSKVDSQEGEQILQEQDAGQHQVPGGKSFTESQ</sequence>
<evidence type="ECO:0000313" key="1">
    <source>
        <dbReference type="EMBL" id="KAG8008097.1"/>
    </source>
</evidence>
<accession>A0ACB7F1N5</accession>
<keyword evidence="2" id="KW-1185">Reference proteome</keyword>
<dbReference type="EMBL" id="CM024807">
    <property type="protein sequence ID" value="KAG8008097.1"/>
    <property type="molecule type" value="Genomic_DNA"/>
</dbReference>
<dbReference type="Proteomes" id="UP000805704">
    <property type="component" value="Chromosome 19"/>
</dbReference>